<dbReference type="OrthoDB" id="1740028at2759"/>
<evidence type="ECO:0000259" key="1">
    <source>
        <dbReference type="Pfam" id="PF13966"/>
    </source>
</evidence>
<evidence type="ECO:0000313" key="3">
    <source>
        <dbReference type="RefSeq" id="XP_056864177.1"/>
    </source>
</evidence>
<dbReference type="InterPro" id="IPR026960">
    <property type="entry name" value="RVT-Znf"/>
</dbReference>
<organism evidence="2 3">
    <name type="scientific">Raphanus sativus</name>
    <name type="common">Radish</name>
    <name type="synonym">Raphanus raphanistrum var. sativus</name>
    <dbReference type="NCBI Taxonomy" id="3726"/>
    <lineage>
        <taxon>Eukaryota</taxon>
        <taxon>Viridiplantae</taxon>
        <taxon>Streptophyta</taxon>
        <taxon>Embryophyta</taxon>
        <taxon>Tracheophyta</taxon>
        <taxon>Spermatophyta</taxon>
        <taxon>Magnoliopsida</taxon>
        <taxon>eudicotyledons</taxon>
        <taxon>Gunneridae</taxon>
        <taxon>Pentapetalae</taxon>
        <taxon>rosids</taxon>
        <taxon>malvids</taxon>
        <taxon>Brassicales</taxon>
        <taxon>Brassicaceae</taxon>
        <taxon>Brassiceae</taxon>
        <taxon>Raphanus</taxon>
    </lineage>
</organism>
<name>A0A9W3DK70_RAPSA</name>
<dbReference type="GeneID" id="130511283"/>
<feature type="domain" description="Reverse transcriptase zinc-binding" evidence="1">
    <location>
        <begin position="61"/>
        <end position="114"/>
    </location>
</feature>
<accession>A0A9W3DK70</accession>
<dbReference type="KEGG" id="rsz:130511283"/>
<dbReference type="Pfam" id="PF13966">
    <property type="entry name" value="zf-RVT"/>
    <property type="match status" value="1"/>
</dbReference>
<evidence type="ECO:0000313" key="2">
    <source>
        <dbReference type="Proteomes" id="UP000504610"/>
    </source>
</evidence>
<gene>
    <name evidence="3" type="primary">LOC130511283</name>
</gene>
<dbReference type="Proteomes" id="UP000504610">
    <property type="component" value="Chromosome 4"/>
</dbReference>
<sequence>MGIKREATVEEALMRDKRRRSYRSRVLNEVETEMEAQKKKLRVDVEDVNIWRCGSGYKQKFSTHETWWPLRNTREMCSWSRSIWFPWATLKFAFVAWLSASNRLSTMDRIIQWDSGAVWEYLTKGILLCDYTNVWANILEIISDESMEKKKRFCLRYALQSALHVIWRERNKIKHEEKPMPVGAVMKMVEKGVRNKLSVMKSKRAKGWENGLQFWFSTRL</sequence>
<proteinExistence type="predicted"/>
<keyword evidence="2" id="KW-1185">Reference proteome</keyword>
<reference evidence="2" key="1">
    <citation type="journal article" date="2019" name="Database">
        <title>The radish genome database (RadishGD): an integrated information resource for radish genomics.</title>
        <authorList>
            <person name="Yu H.J."/>
            <person name="Baek S."/>
            <person name="Lee Y.J."/>
            <person name="Cho A."/>
            <person name="Mun J.H."/>
        </authorList>
    </citation>
    <scope>NUCLEOTIDE SEQUENCE [LARGE SCALE GENOMIC DNA]</scope>
    <source>
        <strain evidence="2">cv. WK10039</strain>
    </source>
</reference>
<reference evidence="3" key="2">
    <citation type="submission" date="2025-08" db="UniProtKB">
        <authorList>
            <consortium name="RefSeq"/>
        </authorList>
    </citation>
    <scope>IDENTIFICATION</scope>
    <source>
        <tissue evidence="3">Leaf</tissue>
    </source>
</reference>
<dbReference type="AlphaFoldDB" id="A0A9W3DK70"/>
<protein>
    <submittedName>
        <fullName evidence="3">Uncharacterized protein LOC130511283</fullName>
    </submittedName>
</protein>
<dbReference type="RefSeq" id="XP_056864177.1">
    <property type="nucleotide sequence ID" value="XM_057008197.1"/>
</dbReference>